<dbReference type="GO" id="GO:0046872">
    <property type="term" value="F:metal ion binding"/>
    <property type="evidence" value="ECO:0007669"/>
    <property type="project" value="InterPro"/>
</dbReference>
<dbReference type="InterPro" id="IPR036423">
    <property type="entry name" value="SOD-like_Cu/Zn_dom_sf"/>
</dbReference>
<evidence type="ECO:0000256" key="9">
    <source>
        <dbReference type="SAM" id="SignalP"/>
    </source>
</evidence>
<protein>
    <recommendedName>
        <fullName evidence="4">superoxide dismutase</fullName>
        <ecNumber evidence="4">1.15.1.1</ecNumber>
    </recommendedName>
</protein>
<dbReference type="STRING" id="105696.A0A1Y2LNQ8"/>
<dbReference type="SUPFAM" id="SSF49329">
    <property type="entry name" value="Cu,Zn superoxide dismutase-like"/>
    <property type="match status" value="1"/>
</dbReference>
<dbReference type="FunFam" id="2.60.40.200:FF:000007">
    <property type="entry name" value="Cell surface Cu-only superoxide dismutase 5"/>
    <property type="match status" value="1"/>
</dbReference>
<evidence type="ECO:0000256" key="3">
    <source>
        <dbReference type="ARBA" id="ARBA00010457"/>
    </source>
</evidence>
<feature type="region of interest" description="Disordered" evidence="8">
    <location>
        <begin position="206"/>
        <end position="226"/>
    </location>
</feature>
<evidence type="ECO:0000256" key="5">
    <source>
        <dbReference type="ARBA" id="ARBA00022525"/>
    </source>
</evidence>
<evidence type="ECO:0000256" key="7">
    <source>
        <dbReference type="ARBA" id="ARBA00049204"/>
    </source>
</evidence>
<keyword evidence="6" id="KW-0049">Antioxidant</keyword>
<dbReference type="Proteomes" id="UP000193240">
    <property type="component" value="Unassembled WGS sequence"/>
</dbReference>
<dbReference type="GO" id="GO:0004784">
    <property type="term" value="F:superoxide dismutase activity"/>
    <property type="evidence" value="ECO:0007669"/>
    <property type="project" value="UniProtKB-EC"/>
</dbReference>
<evidence type="ECO:0000313" key="11">
    <source>
        <dbReference type="Proteomes" id="UP000193240"/>
    </source>
</evidence>
<comment type="catalytic activity">
    <reaction evidence="7">
        <text>2 superoxide + 2 H(+) = H2O2 + O2</text>
        <dbReference type="Rhea" id="RHEA:20696"/>
        <dbReference type="ChEBI" id="CHEBI:15378"/>
        <dbReference type="ChEBI" id="CHEBI:15379"/>
        <dbReference type="ChEBI" id="CHEBI:16240"/>
        <dbReference type="ChEBI" id="CHEBI:18421"/>
        <dbReference type="EC" id="1.15.1.1"/>
    </reaction>
</comment>
<dbReference type="InParanoid" id="A0A1Y2LNQ8"/>
<evidence type="ECO:0000313" key="10">
    <source>
        <dbReference type="EMBL" id="OSS45603.1"/>
    </source>
</evidence>
<evidence type="ECO:0000256" key="1">
    <source>
        <dbReference type="ARBA" id="ARBA00004196"/>
    </source>
</evidence>
<proteinExistence type="inferred from homology"/>
<dbReference type="GO" id="GO:0005576">
    <property type="term" value="C:extracellular region"/>
    <property type="evidence" value="ECO:0007669"/>
    <property type="project" value="UniProtKB-SubCell"/>
</dbReference>
<gene>
    <name evidence="10" type="ORF">B5807_09667</name>
</gene>
<reference evidence="10 11" key="1">
    <citation type="journal article" date="2017" name="Genome Announc.">
        <title>Genome sequence of the saprophytic ascomycete Epicoccum nigrum ICMP 19927 strain isolated from New Zealand.</title>
        <authorList>
            <person name="Fokin M."/>
            <person name="Fleetwood D."/>
            <person name="Weir B.S."/>
            <person name="Villas-Boas S.G."/>
        </authorList>
    </citation>
    <scope>NUCLEOTIDE SEQUENCE [LARGE SCALE GENOMIC DNA]</scope>
    <source>
        <strain evidence="10 11">ICMP 19927</strain>
    </source>
</reference>
<evidence type="ECO:0000256" key="4">
    <source>
        <dbReference type="ARBA" id="ARBA00012682"/>
    </source>
</evidence>
<feature type="signal peptide" evidence="9">
    <location>
        <begin position="1"/>
        <end position="17"/>
    </location>
</feature>
<comment type="similarity">
    <text evidence="3">Belongs to the Cu-Zn superoxide dismutase family.</text>
</comment>
<name>A0A1Y2LNQ8_EPING</name>
<sequence length="256" mass="26265">MRVSILSLIAAASAVTAEWIHAPVVRNNPPDAAFVATLPKQEKYAVTGSVIGSTHKHGTGVKWTVSVDNLPAEGGPFMYHVHKAPVPSDGNCSGALSHLDPYGRGDVPACDPTQEDTCEVGDLSGKYGKIEAGLKSFHAEIVDLYTSTNRDNVAFIGNLSVVFHFANKTRFACANFISGGEEPESSACSTSTAMVATGVSSGYAMPTGTGGHGHNSSVPTGAVSPTTPGLPEYTNAASKFISGAGAVVGFAAALLL</sequence>
<keyword evidence="11" id="KW-1185">Reference proteome</keyword>
<dbReference type="EMBL" id="KZ107853">
    <property type="protein sequence ID" value="OSS45603.1"/>
    <property type="molecule type" value="Genomic_DNA"/>
</dbReference>
<accession>A0A1Y2LNQ8</accession>
<evidence type="ECO:0000256" key="8">
    <source>
        <dbReference type="SAM" id="MobiDB-lite"/>
    </source>
</evidence>
<feature type="compositionally biased region" description="Polar residues" evidence="8">
    <location>
        <begin position="214"/>
        <end position="226"/>
    </location>
</feature>
<dbReference type="Gene3D" id="2.60.40.200">
    <property type="entry name" value="Superoxide dismutase, copper/zinc binding domain"/>
    <property type="match status" value="1"/>
</dbReference>
<feature type="chain" id="PRO_5010986990" description="superoxide dismutase" evidence="9">
    <location>
        <begin position="18"/>
        <end position="256"/>
    </location>
</feature>
<dbReference type="EC" id="1.15.1.1" evidence="4"/>
<organism evidence="10 11">
    <name type="scientific">Epicoccum nigrum</name>
    <name type="common">Soil fungus</name>
    <name type="synonym">Epicoccum purpurascens</name>
    <dbReference type="NCBI Taxonomy" id="105696"/>
    <lineage>
        <taxon>Eukaryota</taxon>
        <taxon>Fungi</taxon>
        <taxon>Dikarya</taxon>
        <taxon>Ascomycota</taxon>
        <taxon>Pezizomycotina</taxon>
        <taxon>Dothideomycetes</taxon>
        <taxon>Pleosporomycetidae</taxon>
        <taxon>Pleosporales</taxon>
        <taxon>Pleosporineae</taxon>
        <taxon>Didymellaceae</taxon>
        <taxon>Epicoccum</taxon>
    </lineage>
</organism>
<keyword evidence="5" id="KW-0964">Secreted</keyword>
<evidence type="ECO:0000256" key="6">
    <source>
        <dbReference type="ARBA" id="ARBA00022862"/>
    </source>
</evidence>
<dbReference type="OMA" id="FTYHIHV"/>
<evidence type="ECO:0000256" key="2">
    <source>
        <dbReference type="ARBA" id="ARBA00004613"/>
    </source>
</evidence>
<comment type="subcellular location">
    <subcellularLocation>
        <location evidence="1">Cell envelope</location>
    </subcellularLocation>
    <subcellularLocation>
        <location evidence="2">Secreted</location>
    </subcellularLocation>
</comment>
<dbReference type="AlphaFoldDB" id="A0A1Y2LNQ8"/>
<keyword evidence="9" id="KW-0732">Signal</keyword>